<evidence type="ECO:0000313" key="7">
    <source>
        <dbReference type="Proteomes" id="UP000077521"/>
    </source>
</evidence>
<feature type="region of interest" description="Disordered" evidence="5">
    <location>
        <begin position="104"/>
        <end position="172"/>
    </location>
</feature>
<organism evidence="6 7">
    <name type="scientific">Tilletia indica</name>
    <dbReference type="NCBI Taxonomy" id="43049"/>
    <lineage>
        <taxon>Eukaryota</taxon>
        <taxon>Fungi</taxon>
        <taxon>Dikarya</taxon>
        <taxon>Basidiomycota</taxon>
        <taxon>Ustilaginomycotina</taxon>
        <taxon>Exobasidiomycetes</taxon>
        <taxon>Tilletiales</taxon>
        <taxon>Tilletiaceae</taxon>
        <taxon>Tilletia</taxon>
    </lineage>
</organism>
<gene>
    <name evidence="6" type="ORF">A4X13_0g4543</name>
</gene>
<dbReference type="Proteomes" id="UP000077521">
    <property type="component" value="Unassembled WGS sequence"/>
</dbReference>
<dbReference type="SMART" id="SM00220">
    <property type="entry name" value="S_TKc"/>
    <property type="match status" value="1"/>
</dbReference>
<dbReference type="PANTHER" id="PTHR44329:SF288">
    <property type="entry name" value="MITOGEN-ACTIVATED PROTEIN KINASE KINASE KINASE 20"/>
    <property type="match status" value="1"/>
</dbReference>
<dbReference type="GO" id="GO:0004674">
    <property type="term" value="F:protein serine/threonine kinase activity"/>
    <property type="evidence" value="ECO:0007669"/>
    <property type="project" value="TreeGrafter"/>
</dbReference>
<dbReference type="PANTHER" id="PTHR44329">
    <property type="entry name" value="SERINE/THREONINE-PROTEIN KINASE TNNI3K-RELATED"/>
    <property type="match status" value="1"/>
</dbReference>
<dbReference type="GO" id="GO:0005524">
    <property type="term" value="F:ATP binding"/>
    <property type="evidence" value="ECO:0007669"/>
    <property type="project" value="UniProtKB-KW"/>
</dbReference>
<keyword evidence="7" id="KW-1185">Reference proteome</keyword>
<keyword evidence="2" id="KW-0547">Nucleotide-binding</keyword>
<dbReference type="PROSITE" id="PS00108">
    <property type="entry name" value="PROTEIN_KINASE_ST"/>
    <property type="match status" value="1"/>
</dbReference>
<dbReference type="InterPro" id="IPR011009">
    <property type="entry name" value="Kinase-like_dom_sf"/>
</dbReference>
<feature type="region of interest" description="Disordered" evidence="5">
    <location>
        <begin position="36"/>
        <end position="68"/>
    </location>
</feature>
<protein>
    <submittedName>
        <fullName evidence="6">Uncharacterized protein</fullName>
    </submittedName>
</protein>
<comment type="caution">
    <text evidence="6">The sequence shown here is derived from an EMBL/GenBank/DDBJ whole genome shotgun (WGS) entry which is preliminary data.</text>
</comment>
<reference evidence="6" key="1">
    <citation type="submission" date="2016-04" db="EMBL/GenBank/DDBJ databases">
        <authorList>
            <person name="Nguyen H.D."/>
            <person name="Samba Siva P."/>
            <person name="Cullis J."/>
            <person name="Levesque C.A."/>
            <person name="Hambleton S."/>
        </authorList>
    </citation>
    <scope>NUCLEOTIDE SEQUENCE</scope>
    <source>
        <strain evidence="6">DAOMC 236416</strain>
    </source>
</reference>
<evidence type="ECO:0000313" key="6">
    <source>
        <dbReference type="EMBL" id="KAE8250631.1"/>
    </source>
</evidence>
<reference evidence="6" key="2">
    <citation type="journal article" date="2019" name="IMA Fungus">
        <title>Genome sequencing and comparison of five Tilletia species to identify candidate genes for the detection of regulated species infecting wheat.</title>
        <authorList>
            <person name="Nguyen H.D.T."/>
            <person name="Sultana T."/>
            <person name="Kesanakurti P."/>
            <person name="Hambleton S."/>
        </authorList>
    </citation>
    <scope>NUCLEOTIDE SEQUENCE</scope>
    <source>
        <strain evidence="6">DAOMC 236416</strain>
    </source>
</reference>
<feature type="compositionally biased region" description="Low complexity" evidence="5">
    <location>
        <begin position="40"/>
        <end position="64"/>
    </location>
</feature>
<dbReference type="InterPro" id="IPR008271">
    <property type="entry name" value="Ser/Thr_kinase_AS"/>
</dbReference>
<dbReference type="EMBL" id="LWDF02000304">
    <property type="protein sequence ID" value="KAE8250631.1"/>
    <property type="molecule type" value="Genomic_DNA"/>
</dbReference>
<evidence type="ECO:0000256" key="5">
    <source>
        <dbReference type="SAM" id="MobiDB-lite"/>
    </source>
</evidence>
<dbReference type="Gene3D" id="1.10.510.10">
    <property type="entry name" value="Transferase(Phosphotransferase) domain 1"/>
    <property type="match status" value="1"/>
</dbReference>
<evidence type="ECO:0000256" key="1">
    <source>
        <dbReference type="ARBA" id="ARBA00022679"/>
    </source>
</evidence>
<dbReference type="AlphaFoldDB" id="A0A177TCK0"/>
<keyword evidence="4" id="KW-0067">ATP-binding</keyword>
<dbReference type="InterPro" id="IPR051681">
    <property type="entry name" value="Ser/Thr_Kinases-Pseudokinases"/>
</dbReference>
<evidence type="ECO:0000256" key="3">
    <source>
        <dbReference type="ARBA" id="ARBA00022777"/>
    </source>
</evidence>
<dbReference type="Pfam" id="PF07714">
    <property type="entry name" value="PK_Tyr_Ser-Thr"/>
    <property type="match status" value="1"/>
</dbReference>
<feature type="compositionally biased region" description="Polar residues" evidence="5">
    <location>
        <begin position="139"/>
        <end position="160"/>
    </location>
</feature>
<dbReference type="SUPFAM" id="SSF56112">
    <property type="entry name" value="Protein kinase-like (PK-like)"/>
    <property type="match status" value="1"/>
</dbReference>
<accession>A0A177TCK0</accession>
<dbReference type="PROSITE" id="PS50011">
    <property type="entry name" value="PROTEIN_KINASE_DOM"/>
    <property type="match status" value="1"/>
</dbReference>
<name>A0A177TCK0_9BASI</name>
<proteinExistence type="predicted"/>
<keyword evidence="1" id="KW-0808">Transferase</keyword>
<sequence>MVGRASASSTGSPATPGLMAHARAKRKRLIHRKKVGTGTGAASSTTTTTTRAAATATAAATTTRTTRRRKISDVASNATGSGALMFSPMRTRASALAHHVHHARHHHTVHSSPILTRRSRGDILRPSPKARKLDHALPPSSTEWSTGSESDSTFPPSATGSPVRRGPRQHLTRRTRLQPAETIDELNGLDLEGLNLTDKEIHPSKLEKLEKIGSGGFKDVYVGKYQISKTRVNKVAIADIRDQLTEMDIKELSLLRDLKHENIVRFIGVSIPGEPKAVPVMIVSELCVNGDLFDYIRNTSAPADDEIFRIMLETARGLAYLHTRKPAIIHRDVKSTNVLITRNRTVKINDFGFARVKNSTRSVVRSIVGTVNWQAAELWVPKPHYNEKVDVWSAAMTFWEALQWHQSEKRYPFQGMNEHQIYLDVGQKRLRPYTGAIRRQFGDDVVELLDRMWHHSPRERPTMTEVCEELEVLIAQKRSVTASTKRSR</sequence>
<dbReference type="InterPro" id="IPR000719">
    <property type="entry name" value="Prot_kinase_dom"/>
</dbReference>
<evidence type="ECO:0000256" key="4">
    <source>
        <dbReference type="ARBA" id="ARBA00022840"/>
    </source>
</evidence>
<evidence type="ECO:0000256" key="2">
    <source>
        <dbReference type="ARBA" id="ARBA00022741"/>
    </source>
</evidence>
<dbReference type="InterPro" id="IPR001245">
    <property type="entry name" value="Ser-Thr/Tyr_kinase_cat_dom"/>
</dbReference>
<keyword evidence="3" id="KW-0418">Kinase</keyword>